<dbReference type="Proteomes" id="UP000199759">
    <property type="component" value="Unassembled WGS sequence"/>
</dbReference>
<evidence type="ECO:0000313" key="1">
    <source>
        <dbReference type="EMBL" id="SDL91150.1"/>
    </source>
</evidence>
<dbReference type="STRING" id="144026.SAMN04488568_10326"/>
<proteinExistence type="predicted"/>
<name>A0A1G9NXN9_9PROT</name>
<gene>
    <name evidence="1" type="ORF">SAMN04488568_10326</name>
</gene>
<dbReference type="PROSITE" id="PS51257">
    <property type="entry name" value="PROKAR_LIPOPROTEIN"/>
    <property type="match status" value="1"/>
</dbReference>
<dbReference type="EMBL" id="FNHG01000003">
    <property type="protein sequence ID" value="SDL91150.1"/>
    <property type="molecule type" value="Genomic_DNA"/>
</dbReference>
<evidence type="ECO:0000313" key="2">
    <source>
        <dbReference type="Proteomes" id="UP000199759"/>
    </source>
</evidence>
<keyword evidence="2" id="KW-1185">Reference proteome</keyword>
<dbReference type="AlphaFoldDB" id="A0A1G9NXN9"/>
<organism evidence="1 2">
    <name type="scientific">Maricaulis salignorans</name>
    <dbReference type="NCBI Taxonomy" id="144026"/>
    <lineage>
        <taxon>Bacteria</taxon>
        <taxon>Pseudomonadati</taxon>
        <taxon>Pseudomonadota</taxon>
        <taxon>Alphaproteobacteria</taxon>
        <taxon>Maricaulales</taxon>
        <taxon>Maricaulaceae</taxon>
        <taxon>Maricaulis</taxon>
    </lineage>
</organism>
<reference evidence="1 2" key="1">
    <citation type="submission" date="2016-10" db="EMBL/GenBank/DDBJ databases">
        <authorList>
            <person name="de Groot N.N."/>
        </authorList>
    </citation>
    <scope>NUCLEOTIDE SEQUENCE [LARGE SCALE GENOMIC DNA]</scope>
    <source>
        <strain evidence="1 2">DSM 16077</strain>
    </source>
</reference>
<accession>A0A1G9NXN9</accession>
<sequence length="200" mass="21488">MLPPSSKPTGIGLMTSLACLCVIALGLGGCTSAARPTAPRMGNIAVYQGAWISQDGNRQLSVERVDADWGYWSARIERPGHTDEDAIRARCAHQDVLTYSGPDISIWSCSAEPAGGIAGDRADRVGYYSAAGFERAGIPRYARGSFAVFSVRPDGPETVIYLAPPEDGTFFSEYWELDASGSITGYMSGYWYQMEGLPPS</sequence>
<protein>
    <submittedName>
        <fullName evidence="1">Uncharacterized protein</fullName>
    </submittedName>
</protein>